<evidence type="ECO:0000259" key="2">
    <source>
        <dbReference type="Pfam" id="PF12802"/>
    </source>
</evidence>
<dbReference type="InterPro" id="IPR000600">
    <property type="entry name" value="ROK"/>
</dbReference>
<protein>
    <submittedName>
        <fullName evidence="3">Putative NBD/HSP70 family sugar kinase</fullName>
    </submittedName>
</protein>
<comment type="similarity">
    <text evidence="1">Belongs to the ROK (NagC/XylR) family.</text>
</comment>
<dbReference type="SUPFAM" id="SSF46785">
    <property type="entry name" value="Winged helix' DNA-binding domain"/>
    <property type="match status" value="1"/>
</dbReference>
<dbReference type="GO" id="GO:0003700">
    <property type="term" value="F:DNA-binding transcription factor activity"/>
    <property type="evidence" value="ECO:0007669"/>
    <property type="project" value="InterPro"/>
</dbReference>
<dbReference type="SUPFAM" id="SSF53067">
    <property type="entry name" value="Actin-like ATPase domain"/>
    <property type="match status" value="1"/>
</dbReference>
<accession>A0A7Z0D5U0</accession>
<dbReference type="Pfam" id="PF00480">
    <property type="entry name" value="ROK"/>
    <property type="match status" value="2"/>
</dbReference>
<organism evidence="3 4">
    <name type="scientific">Naumannella cuiyingiana</name>
    <dbReference type="NCBI Taxonomy" id="1347891"/>
    <lineage>
        <taxon>Bacteria</taxon>
        <taxon>Bacillati</taxon>
        <taxon>Actinomycetota</taxon>
        <taxon>Actinomycetes</taxon>
        <taxon>Propionibacteriales</taxon>
        <taxon>Propionibacteriaceae</taxon>
        <taxon>Naumannella</taxon>
    </lineage>
</organism>
<dbReference type="EMBL" id="JACBZS010000001">
    <property type="protein sequence ID" value="NYI69450.1"/>
    <property type="molecule type" value="Genomic_DNA"/>
</dbReference>
<keyword evidence="3" id="KW-0418">Kinase</keyword>
<keyword evidence="4" id="KW-1185">Reference proteome</keyword>
<evidence type="ECO:0000313" key="3">
    <source>
        <dbReference type="EMBL" id="NYI69450.1"/>
    </source>
</evidence>
<dbReference type="Pfam" id="PF12802">
    <property type="entry name" value="MarR_2"/>
    <property type="match status" value="1"/>
</dbReference>
<reference evidence="3 4" key="1">
    <citation type="submission" date="2020-07" db="EMBL/GenBank/DDBJ databases">
        <title>Sequencing the genomes of 1000 actinobacteria strains.</title>
        <authorList>
            <person name="Klenk H.-P."/>
        </authorList>
    </citation>
    <scope>NUCLEOTIDE SEQUENCE [LARGE SCALE GENOMIC DNA]</scope>
    <source>
        <strain evidence="3 4">DSM 103164</strain>
    </source>
</reference>
<evidence type="ECO:0000256" key="1">
    <source>
        <dbReference type="ARBA" id="ARBA00006479"/>
    </source>
</evidence>
<proteinExistence type="inferred from homology"/>
<dbReference type="Proteomes" id="UP000527616">
    <property type="component" value="Unassembled WGS sequence"/>
</dbReference>
<name>A0A7Z0D5U0_9ACTN</name>
<dbReference type="CDD" id="cd23763">
    <property type="entry name" value="ASKHA_ATPase_ROK"/>
    <property type="match status" value="1"/>
</dbReference>
<dbReference type="Gene3D" id="1.10.10.10">
    <property type="entry name" value="Winged helix-like DNA-binding domain superfamily/Winged helix DNA-binding domain"/>
    <property type="match status" value="1"/>
</dbReference>
<sequence length="407" mass="42164">MIEGVGHMPKAASQLAMGDFNQVLVLDLIRRANGQVSRIDLGDRSGLAPQTVSNIVGRLLDSGLVTEGAAVPRGRGKPPRPLTVNPAGACAVGVHLDPATVSYTLLDLAGGVAGRLRRRTPPGTKPADIVAQVVETVADLTGSCGADPDRLLGIGLAVPGPIDDSRGVLLTPPQLSQWHDVPLRDDLATAAGVPVLMEKDVNAAAVAEVWAREGCHEDFVLLYLGTGVATGLVLGGEVWRGRSGNSGEIGGVLTTDDSGAPLRFADRVIPGDLICQARELGVDVPEVDPDDPVAVDEAFTRLVLLAADGDPAAGRVLDESVTAAGAVLAQLINLVDVDHVVVGGPLWSRVSDRYLADLASAMRPRLVDRDDVRVLPSVQGDTVTAYGAAALVMNRFLAPRPGSLIGA</sequence>
<evidence type="ECO:0000313" key="4">
    <source>
        <dbReference type="Proteomes" id="UP000527616"/>
    </source>
</evidence>
<feature type="domain" description="HTH marR-type" evidence="2">
    <location>
        <begin position="20"/>
        <end position="74"/>
    </location>
</feature>
<dbReference type="AlphaFoldDB" id="A0A7Z0D5U0"/>
<dbReference type="InterPro" id="IPR036388">
    <property type="entry name" value="WH-like_DNA-bd_sf"/>
</dbReference>
<dbReference type="InterPro" id="IPR036390">
    <property type="entry name" value="WH_DNA-bd_sf"/>
</dbReference>
<keyword evidence="3" id="KW-0808">Transferase</keyword>
<comment type="caution">
    <text evidence="3">The sequence shown here is derived from an EMBL/GenBank/DDBJ whole genome shotgun (WGS) entry which is preliminary data.</text>
</comment>
<gene>
    <name evidence="3" type="ORF">GGQ54_000010</name>
</gene>
<dbReference type="InterPro" id="IPR043129">
    <property type="entry name" value="ATPase_NBD"/>
</dbReference>
<dbReference type="GO" id="GO:0016301">
    <property type="term" value="F:kinase activity"/>
    <property type="evidence" value="ECO:0007669"/>
    <property type="project" value="UniProtKB-KW"/>
</dbReference>
<dbReference type="Gene3D" id="3.30.420.40">
    <property type="match status" value="2"/>
</dbReference>
<dbReference type="InterPro" id="IPR000835">
    <property type="entry name" value="HTH_MarR-typ"/>
</dbReference>
<dbReference type="PANTHER" id="PTHR18964">
    <property type="entry name" value="ROK (REPRESSOR, ORF, KINASE) FAMILY"/>
    <property type="match status" value="1"/>
</dbReference>
<dbReference type="PANTHER" id="PTHR18964:SF149">
    <property type="entry name" value="BIFUNCTIONAL UDP-N-ACETYLGLUCOSAMINE 2-EPIMERASE_N-ACETYLMANNOSAMINE KINASE"/>
    <property type="match status" value="1"/>
</dbReference>
<dbReference type="RefSeq" id="WP_179443528.1">
    <property type="nucleotide sequence ID" value="NZ_JACBZS010000001.1"/>
</dbReference>